<dbReference type="AlphaFoldDB" id="A0A269PE32"/>
<keyword evidence="3" id="KW-1133">Transmembrane helix</keyword>
<feature type="transmembrane region" description="Helical" evidence="3">
    <location>
        <begin position="31"/>
        <end position="52"/>
    </location>
</feature>
<protein>
    <submittedName>
        <fullName evidence="5">Isomerase</fullName>
    </submittedName>
</protein>
<sequence>MADNQKRGEEALTHLKRELDSRDRKEKSKPLTVAALSAVVIAVVGGGIYFAATQNDGSEDVTAQDTTASSEAAESSETEPSIDPNQFEAVATERATALPATVSCSYNDSPQAGEGEAEAGKPKTEDVSTEGKVNVELDTSAGPIGMELDRSVSPCTVNAIEHLASEKYFDGSVCHRLTTNEGLKVLQCGDPSGTGSGGPGFQFANEFPTDEALESVDESQLQIPEGVSDEEKEQYKSMALQQDQKRYPRGSIAMANAGVGTNGSQFFLNYGDSILPPMYTYFGQINQEGLDTLDAIAEKGTQDGGQDGAPAEEVKINSATVK</sequence>
<dbReference type="InterPro" id="IPR029000">
    <property type="entry name" value="Cyclophilin-like_dom_sf"/>
</dbReference>
<dbReference type="InterPro" id="IPR002130">
    <property type="entry name" value="Cyclophilin-type_PPIase_dom"/>
</dbReference>
<dbReference type="Pfam" id="PF00160">
    <property type="entry name" value="Pro_isomerase"/>
    <property type="match status" value="1"/>
</dbReference>
<keyword evidence="3" id="KW-0812">Transmembrane</keyword>
<feature type="region of interest" description="Disordered" evidence="2">
    <location>
        <begin position="53"/>
        <end position="84"/>
    </location>
</feature>
<feature type="domain" description="PPIase cyclophilin-type" evidence="4">
    <location>
        <begin position="138"/>
        <end position="321"/>
    </location>
</feature>
<dbReference type="GO" id="GO:0003755">
    <property type="term" value="F:peptidyl-prolyl cis-trans isomerase activity"/>
    <property type="evidence" value="ECO:0007669"/>
    <property type="project" value="InterPro"/>
</dbReference>
<reference evidence="5 6" key="1">
    <citation type="submission" date="2017-08" db="EMBL/GenBank/DDBJ databases">
        <authorList>
            <person name="de Groot N.N."/>
        </authorList>
    </citation>
    <scope>NUCLEOTIDE SEQUENCE [LARGE SCALE GENOMIC DNA]</scope>
    <source>
        <strain evidence="5 6">NBT06-6</strain>
    </source>
</reference>
<proteinExistence type="predicted"/>
<dbReference type="SUPFAM" id="SSF50891">
    <property type="entry name" value="Cyclophilin-like"/>
    <property type="match status" value="1"/>
</dbReference>
<keyword evidence="5" id="KW-0413">Isomerase</keyword>
<dbReference type="RefSeq" id="WP_095276311.1">
    <property type="nucleotide sequence ID" value="NZ_CP047655.1"/>
</dbReference>
<feature type="region of interest" description="Disordered" evidence="2">
    <location>
        <begin position="1"/>
        <end position="29"/>
    </location>
</feature>
<feature type="compositionally biased region" description="Low complexity" evidence="2">
    <location>
        <begin position="63"/>
        <end position="79"/>
    </location>
</feature>
<dbReference type="Proteomes" id="UP000215771">
    <property type="component" value="Unassembled WGS sequence"/>
</dbReference>
<evidence type="ECO:0000313" key="5">
    <source>
        <dbReference type="EMBL" id="PAJ70175.1"/>
    </source>
</evidence>
<evidence type="ECO:0000256" key="1">
    <source>
        <dbReference type="ARBA" id="ARBA00002388"/>
    </source>
</evidence>
<dbReference type="PROSITE" id="PS50072">
    <property type="entry name" value="CSA_PPIASE_2"/>
    <property type="match status" value="1"/>
</dbReference>
<accession>A0A269PE32</accession>
<dbReference type="PANTHER" id="PTHR45625:SF3">
    <property type="entry name" value="PEPTIDYL-PROLYL CIS-TRANS ISOMERASE B-RELATED"/>
    <property type="match status" value="1"/>
</dbReference>
<dbReference type="InterPro" id="IPR044666">
    <property type="entry name" value="Cyclophilin_A-like"/>
</dbReference>
<evidence type="ECO:0000259" key="4">
    <source>
        <dbReference type="PROSITE" id="PS50072"/>
    </source>
</evidence>
<gene>
    <name evidence="5" type="ORF">CIG21_04800</name>
</gene>
<dbReference type="Gene3D" id="2.40.100.10">
    <property type="entry name" value="Cyclophilin-like"/>
    <property type="match status" value="1"/>
</dbReference>
<name>A0A269PE32_9CORY</name>
<evidence type="ECO:0000256" key="2">
    <source>
        <dbReference type="SAM" id="MobiDB-lite"/>
    </source>
</evidence>
<keyword evidence="3" id="KW-0472">Membrane</keyword>
<feature type="region of interest" description="Disordered" evidence="2">
    <location>
        <begin position="101"/>
        <end position="130"/>
    </location>
</feature>
<evidence type="ECO:0000313" key="6">
    <source>
        <dbReference type="Proteomes" id="UP000215771"/>
    </source>
</evidence>
<dbReference type="CDD" id="cd00317">
    <property type="entry name" value="cyclophilin"/>
    <property type="match status" value="1"/>
</dbReference>
<evidence type="ECO:0000256" key="3">
    <source>
        <dbReference type="SAM" id="Phobius"/>
    </source>
</evidence>
<comment type="function">
    <text evidence="1">PPIases accelerate the folding of proteins. It catalyzes the cis-trans isomerization of proline imidic peptide bonds in oligopeptides.</text>
</comment>
<organism evidence="5 6">
    <name type="scientific">Corynebacterium hadale</name>
    <dbReference type="NCBI Taxonomy" id="2026255"/>
    <lineage>
        <taxon>Bacteria</taxon>
        <taxon>Bacillati</taxon>
        <taxon>Actinomycetota</taxon>
        <taxon>Actinomycetes</taxon>
        <taxon>Mycobacteriales</taxon>
        <taxon>Corynebacteriaceae</taxon>
        <taxon>Corynebacterium</taxon>
    </lineage>
</organism>
<feature type="region of interest" description="Disordered" evidence="2">
    <location>
        <begin position="299"/>
        <end position="322"/>
    </location>
</feature>
<comment type="caution">
    <text evidence="5">The sequence shown here is derived from an EMBL/GenBank/DDBJ whole genome shotgun (WGS) entry which is preliminary data.</text>
</comment>
<dbReference type="EMBL" id="NQMQ01000010">
    <property type="protein sequence ID" value="PAJ70175.1"/>
    <property type="molecule type" value="Genomic_DNA"/>
</dbReference>
<dbReference type="PANTHER" id="PTHR45625">
    <property type="entry name" value="PEPTIDYL-PROLYL CIS-TRANS ISOMERASE-RELATED"/>
    <property type="match status" value="1"/>
</dbReference>